<evidence type="ECO:0000313" key="2">
    <source>
        <dbReference type="EMBL" id="KAL2280918.1"/>
    </source>
</evidence>
<dbReference type="Proteomes" id="UP001600888">
    <property type="component" value="Unassembled WGS sequence"/>
</dbReference>
<keyword evidence="1" id="KW-1133">Transmembrane helix</keyword>
<comment type="caution">
    <text evidence="2">The sequence shown here is derived from an EMBL/GenBank/DDBJ whole genome shotgun (WGS) entry which is preliminary data.</text>
</comment>
<proteinExistence type="predicted"/>
<gene>
    <name evidence="2" type="ORF">FJTKL_12225</name>
</gene>
<accession>A0ABR4EEU2</accession>
<keyword evidence="1" id="KW-0472">Membrane</keyword>
<keyword evidence="1" id="KW-0812">Transmembrane</keyword>
<name>A0ABR4EEU2_9PEZI</name>
<protein>
    <recommendedName>
        <fullName evidence="4">Transmembrane protein</fullName>
    </recommendedName>
</protein>
<evidence type="ECO:0000313" key="3">
    <source>
        <dbReference type="Proteomes" id="UP001600888"/>
    </source>
</evidence>
<evidence type="ECO:0000256" key="1">
    <source>
        <dbReference type="SAM" id="Phobius"/>
    </source>
</evidence>
<feature type="transmembrane region" description="Helical" evidence="1">
    <location>
        <begin position="20"/>
        <end position="42"/>
    </location>
</feature>
<evidence type="ECO:0008006" key="4">
    <source>
        <dbReference type="Google" id="ProtNLM"/>
    </source>
</evidence>
<reference evidence="2 3" key="1">
    <citation type="submission" date="2024-03" db="EMBL/GenBank/DDBJ databases">
        <title>A high-quality draft genome sequence of Diaporthe vaccinii, a causative agent of upright dieback and viscid rot disease in cranberry plants.</title>
        <authorList>
            <person name="Sarrasin M."/>
            <person name="Lang B.F."/>
            <person name="Burger G."/>
        </authorList>
    </citation>
    <scope>NUCLEOTIDE SEQUENCE [LARGE SCALE GENOMIC DNA]</scope>
    <source>
        <strain evidence="2 3">IS7</strain>
    </source>
</reference>
<sequence>MGGFPPGLDVGLTVSTVSFNLFRVVASNVGLFFSFLGLFLLACDFGGTVPPLPVDPSGLKRFPQCAGASASLVRSPAGQPPHHFPPRHGIGIFLESAAFPRTVLRVPQLTLLSNQLNCQLDAFHSRRGAKASRRAYDYSVVVFFFFLPLFLARGSSRIFRISSSVILLSVLNLVKSQAEGPPSLVMPFLVMAAWLGQ</sequence>
<organism evidence="2 3">
    <name type="scientific">Diaporthe vaccinii</name>
    <dbReference type="NCBI Taxonomy" id="105482"/>
    <lineage>
        <taxon>Eukaryota</taxon>
        <taxon>Fungi</taxon>
        <taxon>Dikarya</taxon>
        <taxon>Ascomycota</taxon>
        <taxon>Pezizomycotina</taxon>
        <taxon>Sordariomycetes</taxon>
        <taxon>Sordariomycetidae</taxon>
        <taxon>Diaporthales</taxon>
        <taxon>Diaporthaceae</taxon>
        <taxon>Diaporthe</taxon>
        <taxon>Diaporthe eres species complex</taxon>
    </lineage>
</organism>
<feature type="transmembrane region" description="Helical" evidence="1">
    <location>
        <begin position="135"/>
        <end position="152"/>
    </location>
</feature>
<dbReference type="EMBL" id="JBAWTH010000062">
    <property type="protein sequence ID" value="KAL2280918.1"/>
    <property type="molecule type" value="Genomic_DNA"/>
</dbReference>
<keyword evidence="3" id="KW-1185">Reference proteome</keyword>